<dbReference type="OrthoDB" id="10471133at2759"/>
<accession>A0A8X6H380</accession>
<name>A0A8X6H380_TRICU</name>
<keyword evidence="1" id="KW-0175">Coiled coil</keyword>
<protein>
    <submittedName>
        <fullName evidence="2">Uncharacterized protein</fullName>
    </submittedName>
</protein>
<sequence length="138" mass="16441">MREIEVDEEIFDPEMEDDDIDDELFNFDFASLSAEELEKLLRDFFTEDYGDTVGMSNEEVDDLIDEFIERCKDPEFSPALFFKDRIKEMEQLLEEKERELRILQKAFEIVLRNQVILWAAGLMPVTKHDVRVSTNFFE</sequence>
<gene>
    <name evidence="2" type="ORF">TNCT_141931</name>
</gene>
<dbReference type="Proteomes" id="UP000887116">
    <property type="component" value="Unassembled WGS sequence"/>
</dbReference>
<evidence type="ECO:0000256" key="1">
    <source>
        <dbReference type="SAM" id="Coils"/>
    </source>
</evidence>
<evidence type="ECO:0000313" key="2">
    <source>
        <dbReference type="EMBL" id="GFR16168.1"/>
    </source>
</evidence>
<dbReference type="EMBL" id="BMAO01037219">
    <property type="protein sequence ID" value="GFR16168.1"/>
    <property type="molecule type" value="Genomic_DNA"/>
</dbReference>
<organism evidence="2 3">
    <name type="scientific">Trichonephila clavata</name>
    <name type="common">Joro spider</name>
    <name type="synonym">Nephila clavata</name>
    <dbReference type="NCBI Taxonomy" id="2740835"/>
    <lineage>
        <taxon>Eukaryota</taxon>
        <taxon>Metazoa</taxon>
        <taxon>Ecdysozoa</taxon>
        <taxon>Arthropoda</taxon>
        <taxon>Chelicerata</taxon>
        <taxon>Arachnida</taxon>
        <taxon>Araneae</taxon>
        <taxon>Araneomorphae</taxon>
        <taxon>Entelegynae</taxon>
        <taxon>Araneoidea</taxon>
        <taxon>Nephilidae</taxon>
        <taxon>Trichonephila</taxon>
    </lineage>
</organism>
<reference evidence="2" key="1">
    <citation type="submission" date="2020-07" db="EMBL/GenBank/DDBJ databases">
        <title>Multicomponent nature underlies the extraordinary mechanical properties of spider dragline silk.</title>
        <authorList>
            <person name="Kono N."/>
            <person name="Nakamura H."/>
            <person name="Mori M."/>
            <person name="Yoshida Y."/>
            <person name="Ohtoshi R."/>
            <person name="Malay A.D."/>
            <person name="Moran D.A.P."/>
            <person name="Tomita M."/>
            <person name="Numata K."/>
            <person name="Arakawa K."/>
        </authorList>
    </citation>
    <scope>NUCLEOTIDE SEQUENCE</scope>
</reference>
<evidence type="ECO:0000313" key="3">
    <source>
        <dbReference type="Proteomes" id="UP000887116"/>
    </source>
</evidence>
<dbReference type="AlphaFoldDB" id="A0A8X6H380"/>
<keyword evidence="3" id="KW-1185">Reference proteome</keyword>
<feature type="coiled-coil region" evidence="1">
    <location>
        <begin position="79"/>
        <end position="113"/>
    </location>
</feature>
<comment type="caution">
    <text evidence="2">The sequence shown here is derived from an EMBL/GenBank/DDBJ whole genome shotgun (WGS) entry which is preliminary data.</text>
</comment>
<proteinExistence type="predicted"/>